<feature type="chain" id="PRO_5047312214" description="Transferrin-binding protein B C-lobe/N-lobe beta-barrel domain-containing protein" evidence="1">
    <location>
        <begin position="19"/>
        <end position="347"/>
    </location>
</feature>
<name>A0ABY5MQP6_9HYPH</name>
<accession>A0ABY5MQP6</accession>
<gene>
    <name evidence="3" type="ORF">NTH_04142</name>
</gene>
<organism evidence="3 4">
    <name type="scientific">Nitratireductor thuwali</name>
    <dbReference type="NCBI Taxonomy" id="2267699"/>
    <lineage>
        <taxon>Bacteria</taxon>
        <taxon>Pseudomonadati</taxon>
        <taxon>Pseudomonadota</taxon>
        <taxon>Alphaproteobacteria</taxon>
        <taxon>Hyphomicrobiales</taxon>
        <taxon>Phyllobacteriaceae</taxon>
        <taxon>Nitratireductor</taxon>
    </lineage>
</organism>
<dbReference type="InterPro" id="IPR011250">
    <property type="entry name" value="OMP/PagP_B-barrel"/>
</dbReference>
<keyword evidence="1" id="KW-0732">Signal</keyword>
<feature type="domain" description="Transferrin-binding protein B C-lobe/N-lobe beta-barrel" evidence="2">
    <location>
        <begin position="192"/>
        <end position="344"/>
    </location>
</feature>
<dbReference type="Proteomes" id="UP001342418">
    <property type="component" value="Plasmid p1536_1"/>
</dbReference>
<reference evidence="3 4" key="1">
    <citation type="submission" date="2018-07" db="EMBL/GenBank/DDBJ databases">
        <title>Genome sequence of Nitratireductor thuwali#1536.</title>
        <authorList>
            <person name="Michoud G."/>
            <person name="Merlino G."/>
            <person name="Sefrji F.O."/>
            <person name="Daffonchio D."/>
        </authorList>
    </citation>
    <scope>NUCLEOTIDE SEQUENCE [LARGE SCALE GENOMIC DNA]</scope>
    <source>
        <strain evidence="3 4">Nit1536</strain>
        <plasmid evidence="3 4">p1536_1</plasmid>
    </source>
</reference>
<dbReference type="InterPro" id="IPR001677">
    <property type="entry name" value="TbpB_B_D"/>
</dbReference>
<dbReference type="RefSeq" id="WP_338532101.1">
    <property type="nucleotide sequence ID" value="NZ_CP030942.1"/>
</dbReference>
<proteinExistence type="predicted"/>
<evidence type="ECO:0000256" key="1">
    <source>
        <dbReference type="SAM" id="SignalP"/>
    </source>
</evidence>
<keyword evidence="4" id="KW-1185">Reference proteome</keyword>
<sequence>MTKQMTTLTVLMAASALAGCGGGTAKLLNPAPYADVYNATYASAEKDVMSKVLAKAGDTIEGGAISARNGYSDALDADEVVLQEPEAVKIEKTADGYILHASGEKVAFTAAEDKGGYYELVVKNQNGHDRTIGYFYAAFDDLAALQASDSSMVPLGYGIRVKDGDAAATADDADGFVNGFTIVGLETNPSAMPKTGTASYQGGAQIQAHPKVVDYDPGAPDMVERIRYRGDAMLSADFGAGTVSGTVALNDRRFSYTKSPNSSNDPTVAGAALTLETADIIGNGFSSELTANAAAATQMATDGISADTQATAVGRFYGTDAGQVGAIVGGEGTSHVITGVLAGDRTP</sequence>
<dbReference type="EMBL" id="CP030942">
    <property type="protein sequence ID" value="UUP19636.1"/>
    <property type="molecule type" value="Genomic_DNA"/>
</dbReference>
<dbReference type="SUPFAM" id="SSF56925">
    <property type="entry name" value="OMPA-like"/>
    <property type="match status" value="1"/>
</dbReference>
<evidence type="ECO:0000259" key="2">
    <source>
        <dbReference type="Pfam" id="PF01298"/>
    </source>
</evidence>
<keyword evidence="3" id="KW-0614">Plasmid</keyword>
<dbReference type="Pfam" id="PF01298">
    <property type="entry name" value="TbpB_B_D"/>
    <property type="match status" value="1"/>
</dbReference>
<evidence type="ECO:0000313" key="4">
    <source>
        <dbReference type="Proteomes" id="UP001342418"/>
    </source>
</evidence>
<geneLocation type="plasmid" evidence="3 4">
    <name>p1536_1</name>
</geneLocation>
<feature type="signal peptide" evidence="1">
    <location>
        <begin position="1"/>
        <end position="18"/>
    </location>
</feature>
<evidence type="ECO:0000313" key="3">
    <source>
        <dbReference type="EMBL" id="UUP19636.1"/>
    </source>
</evidence>
<protein>
    <recommendedName>
        <fullName evidence="2">Transferrin-binding protein B C-lobe/N-lobe beta-barrel domain-containing protein</fullName>
    </recommendedName>
</protein>
<dbReference type="PROSITE" id="PS51257">
    <property type="entry name" value="PROKAR_LIPOPROTEIN"/>
    <property type="match status" value="1"/>
</dbReference>
<dbReference type="Gene3D" id="2.40.160.90">
    <property type="match status" value="1"/>
</dbReference>